<gene>
    <name evidence="1" type="ORF">TWF970_011410</name>
</gene>
<dbReference type="AlphaFoldDB" id="A0A7C8RCE1"/>
<protein>
    <submittedName>
        <fullName evidence="1">Uncharacterized protein</fullName>
    </submittedName>
</protein>
<evidence type="ECO:0000313" key="1">
    <source>
        <dbReference type="EMBL" id="KAF3284191.1"/>
    </source>
</evidence>
<dbReference type="Proteomes" id="UP000474640">
    <property type="component" value="Unassembled WGS sequence"/>
</dbReference>
<proteinExistence type="predicted"/>
<reference evidence="1 2" key="1">
    <citation type="submission" date="2020-01" db="EMBL/GenBank/DDBJ databases">
        <authorList>
            <person name="Palmer J.M."/>
        </authorList>
    </citation>
    <scope>NUCLEOTIDE SEQUENCE [LARGE SCALE GENOMIC DNA]</scope>
    <source>
        <strain evidence="1 2">TWF970</strain>
    </source>
</reference>
<evidence type="ECO:0000313" key="2">
    <source>
        <dbReference type="Proteomes" id="UP000474640"/>
    </source>
</evidence>
<organism evidence="1 2">
    <name type="scientific">Orbilia oligospora</name>
    <name type="common">Nematode-trapping fungus</name>
    <name type="synonym">Arthrobotrys oligospora</name>
    <dbReference type="NCBI Taxonomy" id="2813651"/>
    <lineage>
        <taxon>Eukaryota</taxon>
        <taxon>Fungi</taxon>
        <taxon>Dikarya</taxon>
        <taxon>Ascomycota</taxon>
        <taxon>Pezizomycotina</taxon>
        <taxon>Orbiliomycetes</taxon>
        <taxon>Orbiliales</taxon>
        <taxon>Orbiliaceae</taxon>
        <taxon>Orbilia</taxon>
    </lineage>
</organism>
<name>A0A7C8RCE1_ORBOL</name>
<accession>A0A7C8RCE1</accession>
<sequence>MLRHVGTPWLAEVEAVCKYATADTEARKPREQKDSKSTSSVVLTNCFKSQGDSEDLDGSRFNTVMWRNANHGVFADLKHHLTAHILLQSTITEDYPKEIHTIDTYERNQATVDGEVPRQTRTRLLTGSSITNF</sequence>
<dbReference type="EMBL" id="JAABOJ010000009">
    <property type="protein sequence ID" value="KAF3284191.1"/>
    <property type="molecule type" value="Genomic_DNA"/>
</dbReference>
<comment type="caution">
    <text evidence="1">The sequence shown here is derived from an EMBL/GenBank/DDBJ whole genome shotgun (WGS) entry which is preliminary data.</text>
</comment>